<keyword evidence="3" id="KW-1185">Reference proteome</keyword>
<organism evidence="2 3">
    <name type="scientific">Maioricimonas rarisocia</name>
    <dbReference type="NCBI Taxonomy" id="2528026"/>
    <lineage>
        <taxon>Bacteria</taxon>
        <taxon>Pseudomonadati</taxon>
        <taxon>Planctomycetota</taxon>
        <taxon>Planctomycetia</taxon>
        <taxon>Planctomycetales</taxon>
        <taxon>Planctomycetaceae</taxon>
        <taxon>Maioricimonas</taxon>
    </lineage>
</organism>
<dbReference type="OrthoDB" id="5524691at2"/>
<evidence type="ECO:0000313" key="3">
    <source>
        <dbReference type="Proteomes" id="UP000320496"/>
    </source>
</evidence>
<evidence type="ECO:0000313" key="2">
    <source>
        <dbReference type="EMBL" id="QDU38776.1"/>
    </source>
</evidence>
<dbReference type="KEGG" id="mri:Mal4_31060"/>
<proteinExistence type="predicted"/>
<dbReference type="RefSeq" id="WP_145370026.1">
    <property type="nucleotide sequence ID" value="NZ_CP036275.1"/>
</dbReference>
<feature type="transmembrane region" description="Helical" evidence="1">
    <location>
        <begin position="410"/>
        <end position="430"/>
    </location>
</feature>
<evidence type="ECO:0000256" key="1">
    <source>
        <dbReference type="SAM" id="Phobius"/>
    </source>
</evidence>
<keyword evidence="1" id="KW-0812">Transmembrane</keyword>
<feature type="transmembrane region" description="Helical" evidence="1">
    <location>
        <begin position="73"/>
        <end position="91"/>
    </location>
</feature>
<gene>
    <name evidence="2" type="ORF">Mal4_31060</name>
</gene>
<name>A0A517Z8I4_9PLAN</name>
<reference evidence="2 3" key="1">
    <citation type="submission" date="2019-02" db="EMBL/GenBank/DDBJ databases">
        <title>Deep-cultivation of Planctomycetes and their phenomic and genomic characterization uncovers novel biology.</title>
        <authorList>
            <person name="Wiegand S."/>
            <person name="Jogler M."/>
            <person name="Boedeker C."/>
            <person name="Pinto D."/>
            <person name="Vollmers J."/>
            <person name="Rivas-Marin E."/>
            <person name="Kohn T."/>
            <person name="Peeters S.H."/>
            <person name="Heuer A."/>
            <person name="Rast P."/>
            <person name="Oberbeckmann S."/>
            <person name="Bunk B."/>
            <person name="Jeske O."/>
            <person name="Meyerdierks A."/>
            <person name="Storesund J.E."/>
            <person name="Kallscheuer N."/>
            <person name="Luecker S."/>
            <person name="Lage O.M."/>
            <person name="Pohl T."/>
            <person name="Merkel B.J."/>
            <person name="Hornburger P."/>
            <person name="Mueller R.-W."/>
            <person name="Bruemmer F."/>
            <person name="Labrenz M."/>
            <person name="Spormann A.M."/>
            <person name="Op den Camp H."/>
            <person name="Overmann J."/>
            <person name="Amann R."/>
            <person name="Jetten M.S.M."/>
            <person name="Mascher T."/>
            <person name="Medema M.H."/>
            <person name="Devos D.P."/>
            <person name="Kaster A.-K."/>
            <person name="Ovreas L."/>
            <person name="Rohde M."/>
            <person name="Galperin M.Y."/>
            <person name="Jogler C."/>
        </authorList>
    </citation>
    <scope>NUCLEOTIDE SEQUENCE [LARGE SCALE GENOMIC DNA]</scope>
    <source>
        <strain evidence="2 3">Mal4</strain>
    </source>
</reference>
<keyword evidence="1" id="KW-0472">Membrane</keyword>
<feature type="transmembrane region" description="Helical" evidence="1">
    <location>
        <begin position="290"/>
        <end position="310"/>
    </location>
</feature>
<accession>A0A517Z8I4</accession>
<feature type="transmembrane region" description="Helical" evidence="1">
    <location>
        <begin position="331"/>
        <end position="364"/>
    </location>
</feature>
<feature type="transmembrane region" description="Helical" evidence="1">
    <location>
        <begin position="35"/>
        <end position="61"/>
    </location>
</feature>
<feature type="transmembrane region" description="Helical" evidence="1">
    <location>
        <begin position="259"/>
        <end position="278"/>
    </location>
</feature>
<dbReference type="AlphaFoldDB" id="A0A517Z8I4"/>
<sequence length="511" mass="55712">MSAVASSLQWFARVGDIANPILVKETRQALKSRQFVITFMLMLLACWLTSVFGLMLAGNAIEFGAVGTRFFSFYFYILAFAAVVVIPFNAYRSLLSEREQATYELLSITCLSPRQIVSGKLLSALVQVFIFYSAITPFIAFTSLLQGFDIVDVTFMLVAALIASVMAASAALMISAVAQQRLWQALSSLAVLFGLVSLFSMMIGILEEVRGDLDFQDVEFWWGTAMILLAATSYFLLFQQIAVAQLTFASDNRSTGIRVICAGQVVLLWACMFSLQLFSPSAAGNVDDLVMFAMPLSAVHCTVVGLFCVTEEDYLSRRVRRNLPKSRLFRLLLAPLLPGGSRGFLYLLLLVVAYSAFALLMLTWSTSGYGWIENTILATACYIIFYLGIGTAMSRWLFALSTDVRPAHSRVFIVLLFAAGCIAPFLPFLFGMRNIYGYRLWMISNPIPTLDHIAGNGTNTAAAIQILAIGSLLATALNLRSMQRGLAEAVAGAPAAAPPPPETPASIATTT</sequence>
<protein>
    <recommendedName>
        <fullName evidence="4">ABC-2 family transporter protein</fullName>
    </recommendedName>
</protein>
<keyword evidence="1" id="KW-1133">Transmembrane helix</keyword>
<feature type="transmembrane region" description="Helical" evidence="1">
    <location>
        <begin position="121"/>
        <end position="141"/>
    </location>
</feature>
<dbReference type="EMBL" id="CP036275">
    <property type="protein sequence ID" value="QDU38776.1"/>
    <property type="molecule type" value="Genomic_DNA"/>
</dbReference>
<feature type="transmembrane region" description="Helical" evidence="1">
    <location>
        <begin position="153"/>
        <end position="174"/>
    </location>
</feature>
<feature type="transmembrane region" description="Helical" evidence="1">
    <location>
        <begin position="376"/>
        <end position="398"/>
    </location>
</feature>
<evidence type="ECO:0008006" key="4">
    <source>
        <dbReference type="Google" id="ProtNLM"/>
    </source>
</evidence>
<feature type="transmembrane region" description="Helical" evidence="1">
    <location>
        <begin position="186"/>
        <end position="206"/>
    </location>
</feature>
<feature type="transmembrane region" description="Helical" evidence="1">
    <location>
        <begin position="460"/>
        <end position="479"/>
    </location>
</feature>
<dbReference type="Proteomes" id="UP000320496">
    <property type="component" value="Chromosome"/>
</dbReference>
<feature type="transmembrane region" description="Helical" evidence="1">
    <location>
        <begin position="218"/>
        <end position="238"/>
    </location>
</feature>